<reference evidence="4" key="2">
    <citation type="submission" date="2025-08" db="UniProtKB">
        <authorList>
            <consortium name="Ensembl"/>
        </authorList>
    </citation>
    <scope>IDENTIFICATION</scope>
</reference>
<dbReference type="InterPro" id="IPR042235">
    <property type="entry name" value="ZP-C_dom"/>
</dbReference>
<dbReference type="Ensembl" id="ENSSAUT00010011845.1">
    <property type="protein sequence ID" value="ENSSAUP00010011142.1"/>
    <property type="gene ID" value="ENSSAUG00010005374.1"/>
</dbReference>
<dbReference type="Gene3D" id="2.60.40.3210">
    <property type="entry name" value="Zona pellucida, ZP-N domain"/>
    <property type="match status" value="1"/>
</dbReference>
<keyword evidence="5" id="KW-1185">Reference proteome</keyword>
<organism evidence="4 5">
    <name type="scientific">Sparus aurata</name>
    <name type="common">Gilthead sea bream</name>
    <dbReference type="NCBI Taxonomy" id="8175"/>
    <lineage>
        <taxon>Eukaryota</taxon>
        <taxon>Metazoa</taxon>
        <taxon>Chordata</taxon>
        <taxon>Craniata</taxon>
        <taxon>Vertebrata</taxon>
        <taxon>Euteleostomi</taxon>
        <taxon>Actinopterygii</taxon>
        <taxon>Neopterygii</taxon>
        <taxon>Teleostei</taxon>
        <taxon>Neoteleostei</taxon>
        <taxon>Acanthomorphata</taxon>
        <taxon>Eupercaria</taxon>
        <taxon>Spariformes</taxon>
        <taxon>Sparidae</taxon>
        <taxon>Sparus</taxon>
    </lineage>
</organism>
<feature type="chain" id="PRO_5025663554" evidence="2">
    <location>
        <begin position="19"/>
        <end position="466"/>
    </location>
</feature>
<dbReference type="GO" id="GO:2000344">
    <property type="term" value="P:positive regulation of acrosome reaction"/>
    <property type="evidence" value="ECO:0007669"/>
    <property type="project" value="TreeGrafter"/>
</dbReference>
<feature type="signal peptide" evidence="2">
    <location>
        <begin position="1"/>
        <end position="18"/>
    </location>
</feature>
<dbReference type="InParanoid" id="A0A671UBL6"/>
<feature type="domain" description="ZP" evidence="3">
    <location>
        <begin position="131"/>
        <end position="384"/>
    </location>
</feature>
<dbReference type="OrthoDB" id="8961289at2759"/>
<dbReference type="Pfam" id="PF23344">
    <property type="entry name" value="ZP-N"/>
    <property type="match status" value="1"/>
</dbReference>
<reference evidence="4" key="3">
    <citation type="submission" date="2025-09" db="UniProtKB">
        <authorList>
            <consortium name="Ensembl"/>
        </authorList>
    </citation>
    <scope>IDENTIFICATION</scope>
</reference>
<sequence length="466" mass="52168">MELNCAGFLLLLFCSAYGYQLRSGPRYGASVRDPELEWERMETVIGEEMNRAPAPEPKFWRSVARSQTPVPEAKKVPEYLIVSASDLQKEAFKPEKGARPLPSSISKMLLEATAAPSTTAASTRPKLVEILCHVDRMYVRVRKEVFKTKGAWKYLKLGTCPVNQGTKDHYYFLYLLKSDCGFKKESNVNDLSIRNMLYYKPPGPVLRAMPFDIPLQCKFPRFFHSFKAGFYPSLQGGTVRKMLQPKSSFTITPVDASGNEITGSKTYTLGQPMYFQAKGADSSGSQRMYINKCFMTASQDSTSNPKYTVIDNQGCMIDGKVTVLSKFLTGASKMVQKFSVGSLIFKDTASTLSTQQLYMHCEITMGSLTPTPSSKACNYDATAKKWKELYGDDSVCTCCETTCTSALPKASRTMISSHSWKVDLSSQNGYAEVDPQMKSFDAETFSLEDPDMAEHKGFLDYWDHDY</sequence>
<gene>
    <name evidence="4" type="primary">zp3c</name>
</gene>
<dbReference type="Gene3D" id="2.60.40.4100">
    <property type="entry name" value="Zona pellucida, ZP-C domain"/>
    <property type="match status" value="1"/>
</dbReference>
<evidence type="ECO:0000313" key="4">
    <source>
        <dbReference type="Ensembl" id="ENSSAUP00010011142.1"/>
    </source>
</evidence>
<reference evidence="4" key="1">
    <citation type="submission" date="2021-04" db="EMBL/GenBank/DDBJ databases">
        <authorList>
            <consortium name="Wellcome Sanger Institute Data Sharing"/>
        </authorList>
    </citation>
    <scope>NUCLEOTIDE SEQUENCE [LARGE SCALE GENOMIC DNA]</scope>
</reference>
<dbReference type="AlphaFoldDB" id="A0A671UBL6"/>
<dbReference type="InterPro" id="IPR055355">
    <property type="entry name" value="ZP-C"/>
</dbReference>
<dbReference type="PANTHER" id="PTHR11576">
    <property type="entry name" value="ZONA PELLUCIDA SPERM-BINDING PROTEIN 3"/>
    <property type="match status" value="1"/>
</dbReference>
<keyword evidence="1" id="KW-1015">Disulfide bond</keyword>
<dbReference type="InterPro" id="IPR055356">
    <property type="entry name" value="ZP-N"/>
</dbReference>
<dbReference type="GO" id="GO:0032190">
    <property type="term" value="F:acrosin binding"/>
    <property type="evidence" value="ECO:0007669"/>
    <property type="project" value="TreeGrafter"/>
</dbReference>
<evidence type="ECO:0000313" key="5">
    <source>
        <dbReference type="Proteomes" id="UP000472265"/>
    </source>
</evidence>
<evidence type="ECO:0000256" key="2">
    <source>
        <dbReference type="SAM" id="SignalP"/>
    </source>
</evidence>
<proteinExistence type="predicted"/>
<dbReference type="PANTHER" id="PTHR11576:SF26">
    <property type="entry name" value="ZONA PELLUCIDA GLYCOPROTEIN 3D TANDEM DUPLICATE 2"/>
    <property type="match status" value="1"/>
</dbReference>
<dbReference type="SMART" id="SM00241">
    <property type="entry name" value="ZP"/>
    <property type="match status" value="1"/>
</dbReference>
<dbReference type="GO" id="GO:0007339">
    <property type="term" value="P:binding of sperm to zona pellucida"/>
    <property type="evidence" value="ECO:0007669"/>
    <property type="project" value="TreeGrafter"/>
</dbReference>
<name>A0A671UBL6_SPAAU</name>
<dbReference type="FunFam" id="2.60.40.4100:FF:000002">
    <property type="entry name" value="Zona pellucida sperm-binding protein 3"/>
    <property type="match status" value="1"/>
</dbReference>
<accession>A0A671UBL6</accession>
<dbReference type="InterPro" id="IPR001507">
    <property type="entry name" value="ZP_dom"/>
</dbReference>
<dbReference type="PROSITE" id="PS51034">
    <property type="entry name" value="ZP_2"/>
    <property type="match status" value="1"/>
</dbReference>
<dbReference type="OMA" id="VEQYLHC"/>
<dbReference type="Pfam" id="PF00100">
    <property type="entry name" value="Zona_pellucida"/>
    <property type="match status" value="1"/>
</dbReference>
<keyword evidence="2" id="KW-0732">Signal</keyword>
<dbReference type="GO" id="GO:0031012">
    <property type="term" value="C:extracellular matrix"/>
    <property type="evidence" value="ECO:0007669"/>
    <property type="project" value="TreeGrafter"/>
</dbReference>
<evidence type="ECO:0000259" key="3">
    <source>
        <dbReference type="PROSITE" id="PS51034"/>
    </source>
</evidence>
<dbReference type="GeneTree" id="ENSGT01030000234567"/>
<protein>
    <submittedName>
        <fullName evidence="4">Zona pellucida sperm-binding protein 3-like</fullName>
    </submittedName>
</protein>
<evidence type="ECO:0000256" key="1">
    <source>
        <dbReference type="ARBA" id="ARBA00023157"/>
    </source>
</evidence>
<dbReference type="GO" id="GO:0035803">
    <property type="term" value="P:egg coat formation"/>
    <property type="evidence" value="ECO:0007669"/>
    <property type="project" value="TreeGrafter"/>
</dbReference>
<dbReference type="Proteomes" id="UP000472265">
    <property type="component" value="Chromosome 1"/>
</dbReference>